<gene>
    <name evidence="8" type="ORF">HDF16_001522</name>
</gene>
<dbReference type="InterPro" id="IPR057601">
    <property type="entry name" value="Oar-like_b-barrel"/>
</dbReference>
<evidence type="ECO:0000313" key="9">
    <source>
        <dbReference type="Proteomes" id="UP000540989"/>
    </source>
</evidence>
<evidence type="ECO:0000256" key="3">
    <source>
        <dbReference type="ARBA" id="ARBA00022452"/>
    </source>
</evidence>
<keyword evidence="3" id="KW-1134">Transmembrane beta strand</keyword>
<evidence type="ECO:0000259" key="7">
    <source>
        <dbReference type="Pfam" id="PF25183"/>
    </source>
</evidence>
<accession>A0A7W8E2S1</accession>
<dbReference type="PANTHER" id="PTHR30069">
    <property type="entry name" value="TONB-DEPENDENT OUTER MEMBRANE RECEPTOR"/>
    <property type="match status" value="1"/>
</dbReference>
<keyword evidence="6" id="KW-0998">Cell outer membrane</keyword>
<dbReference type="InterPro" id="IPR008969">
    <property type="entry name" value="CarboxyPept-like_regulatory"/>
</dbReference>
<dbReference type="InterPro" id="IPR039426">
    <property type="entry name" value="TonB-dep_rcpt-like"/>
</dbReference>
<comment type="caution">
    <text evidence="8">The sequence shown here is derived from an EMBL/GenBank/DDBJ whole genome shotgun (WGS) entry which is preliminary data.</text>
</comment>
<evidence type="ECO:0000256" key="1">
    <source>
        <dbReference type="ARBA" id="ARBA00004571"/>
    </source>
</evidence>
<evidence type="ECO:0000313" key="8">
    <source>
        <dbReference type="EMBL" id="MBB5056837.1"/>
    </source>
</evidence>
<keyword evidence="2" id="KW-0813">Transport</keyword>
<evidence type="ECO:0000256" key="4">
    <source>
        <dbReference type="ARBA" id="ARBA00022692"/>
    </source>
</evidence>
<dbReference type="GO" id="GO:0044718">
    <property type="term" value="P:siderophore transmembrane transport"/>
    <property type="evidence" value="ECO:0007669"/>
    <property type="project" value="TreeGrafter"/>
</dbReference>
<dbReference type="Proteomes" id="UP000540989">
    <property type="component" value="Unassembled WGS sequence"/>
</dbReference>
<feature type="domain" description="TonB-dependent transporter Oar-like beta-barrel" evidence="7">
    <location>
        <begin position="254"/>
        <end position="1174"/>
    </location>
</feature>
<keyword evidence="4" id="KW-0812">Transmembrane</keyword>
<sequence length="1181" mass="126325">MPRRITRQILTLALAIVFGFTLSAPAQRYLGGIQGEVTDSTGGKVVGATVVAEEVSTHFKTTGISNEAGTYNFPALNPGTYKVSVTSSGFKTENRDDVVITAGGVQVIDFPLSPGAASETVDVTASNTLLDAGSANIATTLGTKEVTDLPNVGRNPFVLATLAAGVTTGAYMQSKSSQFTQPFSGVSVQILSDGNGGHNRLTLDGIPDDPAERFSGASYTGFVPSPEAVQEVKVQTSVFDAQIGHGNGTVTNTVIRSGNNKIHGAAYYAFQNTYINANTYEKVPNQNGALNPASPTHRNNDQLSQTGLVIDGPVLIPHVYDGRDKTFFLFAFERYASHTAINYNARVPSAAERAGDFSGLCTGGFNGAGLCQAGVQLYDPTSPVDANGNRTVFFPDNNIASRINAAGAALVGYLPLPNVAGAPITSQANYISNQTSYPSTYPSFIGRIDQAFGSKNKLNAIMFRSGLTQKYPLQGFPKGVGPTGYGYSVYRNNRGGSIDDVHQFSSSMVLDSRFGLIYHPFGLTYPGNSGFDLSSIGIANNSLPYSTFPGFTASDATYNNSNAVYAGLAPGAGGQISEDTTGSLEEILTKTFGKHTVRFGFEGNLIRYNVQNPQSGFGAFAFDRRFTQKNSINATVGSDASSGDPIASLLLGDFSSASFNNSAAYALQQIYMAPFVQDDWRVNSKLTLNLGVRWDYESPFTERYNKQVSNFCTTCASPLQASVVGLNLKGGLQFASASNRLPYSRDLNNFQPRIGAAYQATPTTVARAGFGIIYFNTLETPIGTGFSQTTSYNNYTTSAPTNSLTNPFPSGVSTPTGSSLGLATALGQSISFIDPNHVQPKSAQYSLSVQQQFFGSLALQVAYVGDRPTRLEVNHNINVLPQTYYNQGSAEVTYLNAAVANPLAGKFTGTTSLNNATIARNLLLLPYPEFGSVTEQYSSIGSAPYNSLQVQVTRPMRNHFSLQGNFTWSKTMLRNGYVNAFGANPNLYSVQDANATLVGNIFGTLELPKFAARSYYERLLVGGWQLNSVLRAQNGSLISAPGSVDIIGNPRQPNPTYSRYFNTCYQNTSGVNVQSTSSNPACDSLSPTPAYRQRLAYTIQNNSTVLNIRQRIHPLVDASLFKVFAIREGMSFEIRGEFFNVLNTPNFGGPNTSIGNSAFGSVTLTQANDARIGQLTGRINF</sequence>
<evidence type="ECO:0000256" key="6">
    <source>
        <dbReference type="ARBA" id="ARBA00023237"/>
    </source>
</evidence>
<dbReference type="InterPro" id="IPR036942">
    <property type="entry name" value="Beta-barrel_TonB_sf"/>
</dbReference>
<dbReference type="RefSeq" id="WP_348641268.1">
    <property type="nucleotide sequence ID" value="NZ_JACHIP010000002.1"/>
</dbReference>
<dbReference type="Pfam" id="PF13620">
    <property type="entry name" value="CarboxypepD_reg"/>
    <property type="match status" value="1"/>
</dbReference>
<evidence type="ECO:0000256" key="5">
    <source>
        <dbReference type="ARBA" id="ARBA00023136"/>
    </source>
</evidence>
<protein>
    <recommendedName>
        <fullName evidence="7">TonB-dependent transporter Oar-like beta-barrel domain-containing protein</fullName>
    </recommendedName>
</protein>
<comment type="subcellular location">
    <subcellularLocation>
        <location evidence="1">Cell outer membrane</location>
        <topology evidence="1">Multi-pass membrane protein</topology>
    </subcellularLocation>
</comment>
<dbReference type="GO" id="GO:0009279">
    <property type="term" value="C:cell outer membrane"/>
    <property type="evidence" value="ECO:0007669"/>
    <property type="project" value="UniProtKB-SubCell"/>
</dbReference>
<dbReference type="SUPFAM" id="SSF56935">
    <property type="entry name" value="Porins"/>
    <property type="match status" value="1"/>
</dbReference>
<keyword evidence="5" id="KW-0472">Membrane</keyword>
<dbReference type="PANTHER" id="PTHR30069:SF46">
    <property type="entry name" value="OAR PROTEIN"/>
    <property type="match status" value="1"/>
</dbReference>
<dbReference type="Gene3D" id="2.40.170.20">
    <property type="entry name" value="TonB-dependent receptor, beta-barrel domain"/>
    <property type="match status" value="1"/>
</dbReference>
<keyword evidence="9" id="KW-1185">Reference proteome</keyword>
<dbReference type="AlphaFoldDB" id="A0A7W8E2S1"/>
<dbReference type="SUPFAM" id="SSF49464">
    <property type="entry name" value="Carboxypeptidase regulatory domain-like"/>
    <property type="match status" value="1"/>
</dbReference>
<dbReference type="Gene3D" id="2.60.40.1120">
    <property type="entry name" value="Carboxypeptidase-like, regulatory domain"/>
    <property type="match status" value="1"/>
</dbReference>
<dbReference type="GO" id="GO:0015344">
    <property type="term" value="F:siderophore uptake transmembrane transporter activity"/>
    <property type="evidence" value="ECO:0007669"/>
    <property type="project" value="TreeGrafter"/>
</dbReference>
<proteinExistence type="predicted"/>
<dbReference type="Pfam" id="PF25183">
    <property type="entry name" value="OMP_b-brl_4"/>
    <property type="match status" value="1"/>
</dbReference>
<name>A0A7W8E2S1_9BACT</name>
<dbReference type="EMBL" id="JACHIP010000002">
    <property type="protein sequence ID" value="MBB5056837.1"/>
    <property type="molecule type" value="Genomic_DNA"/>
</dbReference>
<evidence type="ECO:0000256" key="2">
    <source>
        <dbReference type="ARBA" id="ARBA00022448"/>
    </source>
</evidence>
<organism evidence="8 9">
    <name type="scientific">Granulicella aggregans</name>
    <dbReference type="NCBI Taxonomy" id="474949"/>
    <lineage>
        <taxon>Bacteria</taxon>
        <taxon>Pseudomonadati</taxon>
        <taxon>Acidobacteriota</taxon>
        <taxon>Terriglobia</taxon>
        <taxon>Terriglobales</taxon>
        <taxon>Acidobacteriaceae</taxon>
        <taxon>Granulicella</taxon>
    </lineage>
</organism>
<reference evidence="8 9" key="1">
    <citation type="submission" date="2020-08" db="EMBL/GenBank/DDBJ databases">
        <title>Genomic Encyclopedia of Type Strains, Phase IV (KMG-V): Genome sequencing to study the core and pangenomes of soil and plant-associated prokaryotes.</title>
        <authorList>
            <person name="Whitman W."/>
        </authorList>
    </citation>
    <scope>NUCLEOTIDE SEQUENCE [LARGE SCALE GENOMIC DNA]</scope>
    <source>
        <strain evidence="8 9">M8UP14</strain>
    </source>
</reference>